<feature type="binding site" evidence="20">
    <location>
        <position position="228"/>
    </location>
    <ligand>
        <name>Mg(2+)</name>
        <dbReference type="ChEBI" id="CHEBI:18420"/>
    </ligand>
</feature>
<evidence type="ECO:0000256" key="4">
    <source>
        <dbReference type="ARBA" id="ARBA00007707"/>
    </source>
</evidence>
<evidence type="ECO:0000256" key="10">
    <source>
        <dbReference type="ARBA" id="ARBA00022737"/>
    </source>
</evidence>
<evidence type="ECO:0000256" key="7">
    <source>
        <dbReference type="ARBA" id="ARBA00022679"/>
    </source>
</evidence>
<evidence type="ECO:0000259" key="21">
    <source>
        <dbReference type="Pfam" id="PF00483"/>
    </source>
</evidence>
<dbReference type="AlphaFoldDB" id="A0A917HK98"/>
<comment type="catalytic activity">
    <reaction evidence="17 20">
        <text>alpha-D-glucosamine 1-phosphate + acetyl-CoA = N-acetyl-alpha-D-glucosamine 1-phosphate + CoA + H(+)</text>
        <dbReference type="Rhea" id="RHEA:13725"/>
        <dbReference type="ChEBI" id="CHEBI:15378"/>
        <dbReference type="ChEBI" id="CHEBI:57287"/>
        <dbReference type="ChEBI" id="CHEBI:57288"/>
        <dbReference type="ChEBI" id="CHEBI:57776"/>
        <dbReference type="ChEBI" id="CHEBI:58516"/>
        <dbReference type="EC" id="2.3.1.157"/>
    </reaction>
</comment>
<sequence>MAKRYAVILAAGQGTRMKSKLYKVLHPVMGRPMVQHVIDQVKEVQLEEVVTIVGFGADKVIEKIGDTSQFVVQEEQLGTGHAVQQAEEILKDKDGTTIVVCGDTPLIRAETYQALFDHHENEGSMATILTTEVPDPTGYGRVIRNKSGEVERIVEHKDANQNELRVNEINTGTYCFDNKALFNALKDVSNDNAQGEYYLPDVIEILRNKHEKVSAFLTPDVEETLGVNDRVALAQAEKTLKRRINEKHMRNGVTIIDPDNTYIGPSVTIEQDVVIHPGSIISGSTIIKTNAEVGPHTEITDCLIGEETVIKQSVANDSQIGDRVKIGPFAHIRPEASIGNEAKIGNFVEVKKSTLGDKSKVSHLSYIGDAKVGSNVNIGCGTITVNYDGKNKFLTTIEDDAFIGCNSNLIAPVTVGKGSYVAAGSTITKNVPEDALSVARARQSNKEGYASKIKNRK</sequence>
<feature type="binding site" evidence="20">
    <location>
        <begin position="9"/>
        <end position="12"/>
    </location>
    <ligand>
        <name>UDP-N-acetyl-alpha-D-glucosamine</name>
        <dbReference type="ChEBI" id="CHEBI:57705"/>
    </ligand>
</feature>
<comment type="function">
    <text evidence="19 20">Catalyzes the last two sequential reactions in the de novo biosynthetic pathway for UDP-N-acetylglucosamine (UDP-GlcNAc). The C-terminal domain catalyzes the transfer of acetyl group from acetyl coenzyme A to glucosamine-1-phosphate (GlcN-1-P) to produce N-acetylglucosamine-1-phosphate (GlcNAc-1-P), which is converted into UDP-GlcNAc by the transfer of uridine 5-monophosphate (from uridine 5-triphosphate), a reaction catalyzed by the N-terminal domain.</text>
</comment>
<dbReference type="InterPro" id="IPR029044">
    <property type="entry name" value="Nucleotide-diphossugar_trans"/>
</dbReference>
<feature type="region of interest" description="N-acetyltransferase" evidence="20">
    <location>
        <begin position="252"/>
        <end position="457"/>
    </location>
</feature>
<dbReference type="HAMAP" id="MF_01631">
    <property type="entry name" value="GlmU"/>
    <property type="match status" value="1"/>
</dbReference>
<organism evidence="22 23">
    <name type="scientific">Virgibacillus oceani</name>
    <dbReference type="NCBI Taxonomy" id="1479511"/>
    <lineage>
        <taxon>Bacteria</taxon>
        <taxon>Bacillati</taxon>
        <taxon>Bacillota</taxon>
        <taxon>Bacilli</taxon>
        <taxon>Bacillales</taxon>
        <taxon>Bacillaceae</taxon>
        <taxon>Virgibacillus</taxon>
    </lineage>
</organism>
<evidence type="ECO:0000256" key="11">
    <source>
        <dbReference type="ARBA" id="ARBA00022842"/>
    </source>
</evidence>
<comment type="cofactor">
    <cofactor evidence="20">
        <name>Mg(2+)</name>
        <dbReference type="ChEBI" id="CHEBI:18420"/>
    </cofactor>
    <text evidence="20">Binds 1 Mg(2+) ion per subunit.</text>
</comment>
<evidence type="ECO:0000256" key="6">
    <source>
        <dbReference type="ARBA" id="ARBA00022490"/>
    </source>
</evidence>
<keyword evidence="15 20" id="KW-0012">Acyltransferase</keyword>
<dbReference type="RefSeq" id="WP_188456148.1">
    <property type="nucleotide sequence ID" value="NZ_BMFR01000014.1"/>
</dbReference>
<dbReference type="Gene3D" id="3.90.550.10">
    <property type="entry name" value="Spore Coat Polysaccharide Biosynthesis Protein SpsA, Chain A"/>
    <property type="match status" value="1"/>
</dbReference>
<evidence type="ECO:0000256" key="15">
    <source>
        <dbReference type="ARBA" id="ARBA00023315"/>
    </source>
</evidence>
<keyword evidence="8 20" id="KW-0548">Nucleotidyltransferase</keyword>
<feature type="binding site" evidence="20">
    <location>
        <position position="366"/>
    </location>
    <ligand>
        <name>UDP-N-acetyl-alpha-D-glucosamine</name>
        <dbReference type="ChEBI" id="CHEBI:57705"/>
    </ligand>
</feature>
<comment type="pathway">
    <text evidence="3 20">Nucleotide-sugar biosynthesis; UDP-N-acetyl-alpha-D-glucosamine biosynthesis; UDP-N-acetyl-alpha-D-glucosamine from N-acetyl-alpha-D-glucosamine 1-phosphate: step 1/1.</text>
</comment>
<evidence type="ECO:0000256" key="16">
    <source>
        <dbReference type="ARBA" id="ARBA00023316"/>
    </source>
</evidence>
<dbReference type="InterPro" id="IPR018357">
    <property type="entry name" value="Hexapep_transf_CS"/>
</dbReference>
<keyword evidence="7 20" id="KW-0808">Transferase</keyword>
<dbReference type="Gene3D" id="2.160.10.10">
    <property type="entry name" value="Hexapeptide repeat proteins"/>
    <property type="match status" value="1"/>
</dbReference>
<dbReference type="GO" id="GO:0005737">
    <property type="term" value="C:cytoplasm"/>
    <property type="evidence" value="ECO:0007669"/>
    <property type="project" value="UniProtKB-SubCell"/>
</dbReference>
<keyword evidence="6 20" id="KW-0963">Cytoplasm</keyword>
<dbReference type="GO" id="GO:0000287">
    <property type="term" value="F:magnesium ion binding"/>
    <property type="evidence" value="ECO:0007669"/>
    <property type="project" value="UniProtKB-UniRule"/>
</dbReference>
<comment type="subunit">
    <text evidence="20">Homotrimer.</text>
</comment>
<feature type="domain" description="Nucleotidyl transferase" evidence="21">
    <location>
        <begin position="6"/>
        <end position="218"/>
    </location>
</feature>
<dbReference type="Proteomes" id="UP000622860">
    <property type="component" value="Unassembled WGS sequence"/>
</dbReference>
<feature type="binding site" evidence="20">
    <location>
        <position position="103"/>
    </location>
    <ligand>
        <name>Mg(2+)</name>
        <dbReference type="ChEBI" id="CHEBI:18420"/>
    </ligand>
</feature>
<dbReference type="Pfam" id="PF00483">
    <property type="entry name" value="NTP_transferase"/>
    <property type="match status" value="1"/>
</dbReference>
<evidence type="ECO:0000256" key="18">
    <source>
        <dbReference type="ARBA" id="ARBA00048493"/>
    </source>
</evidence>
<comment type="pathway">
    <text evidence="2 20">Nucleotide-sugar biosynthesis; UDP-N-acetyl-alpha-D-glucosamine biosynthesis; N-acetyl-alpha-D-glucosamine 1-phosphate from alpha-D-glucosamine 6-phosphate (route II): step 2/2.</text>
</comment>
<comment type="pathway">
    <text evidence="20">Bacterial outer membrane biogenesis; LPS lipid A biosynthesis.</text>
</comment>
<evidence type="ECO:0000256" key="5">
    <source>
        <dbReference type="ARBA" id="ARBA00007947"/>
    </source>
</evidence>
<keyword evidence="12 20" id="KW-0133">Cell shape</keyword>
<dbReference type="GO" id="GO:0016020">
    <property type="term" value="C:membrane"/>
    <property type="evidence" value="ECO:0007669"/>
    <property type="project" value="GOC"/>
</dbReference>
<feature type="binding site" evidence="20">
    <location>
        <position position="23"/>
    </location>
    <ligand>
        <name>UDP-N-acetyl-alpha-D-glucosamine</name>
        <dbReference type="ChEBI" id="CHEBI:57705"/>
    </ligand>
</feature>
<dbReference type="PANTHER" id="PTHR43584:SF3">
    <property type="entry name" value="BIFUNCTIONAL PROTEIN GLMU"/>
    <property type="match status" value="1"/>
</dbReference>
<evidence type="ECO:0000256" key="12">
    <source>
        <dbReference type="ARBA" id="ARBA00022960"/>
    </source>
</evidence>
<dbReference type="GO" id="GO:0019134">
    <property type="term" value="F:glucosamine-1-phosphate N-acetyltransferase activity"/>
    <property type="evidence" value="ECO:0007669"/>
    <property type="project" value="UniProtKB-UniRule"/>
</dbReference>
<comment type="subcellular location">
    <subcellularLocation>
        <location evidence="1 20">Cytoplasm</location>
    </subcellularLocation>
</comment>
<evidence type="ECO:0000256" key="19">
    <source>
        <dbReference type="ARBA" id="ARBA00049628"/>
    </source>
</evidence>
<dbReference type="GO" id="GO:0009252">
    <property type="term" value="P:peptidoglycan biosynthetic process"/>
    <property type="evidence" value="ECO:0007669"/>
    <property type="project" value="UniProtKB-UniRule"/>
</dbReference>
<dbReference type="GO" id="GO:0003977">
    <property type="term" value="F:UDP-N-acetylglucosamine diphosphorylase activity"/>
    <property type="evidence" value="ECO:0007669"/>
    <property type="project" value="UniProtKB-UniRule"/>
</dbReference>
<dbReference type="GO" id="GO:0008360">
    <property type="term" value="P:regulation of cell shape"/>
    <property type="evidence" value="ECO:0007669"/>
    <property type="project" value="UniProtKB-KW"/>
</dbReference>
<evidence type="ECO:0000256" key="14">
    <source>
        <dbReference type="ARBA" id="ARBA00023268"/>
    </source>
</evidence>
<feature type="binding site" evidence="20">
    <location>
        <begin position="386"/>
        <end position="387"/>
    </location>
    <ligand>
        <name>acetyl-CoA</name>
        <dbReference type="ChEBI" id="CHEBI:57288"/>
    </ligand>
</feature>
<evidence type="ECO:0000256" key="13">
    <source>
        <dbReference type="ARBA" id="ARBA00022984"/>
    </source>
</evidence>
<keyword evidence="10 20" id="KW-0677">Repeat</keyword>
<comment type="caution">
    <text evidence="22">The sequence shown here is derived from an EMBL/GenBank/DDBJ whole genome shotgun (WGS) entry which is preliminary data.</text>
</comment>
<dbReference type="PANTHER" id="PTHR43584">
    <property type="entry name" value="NUCLEOTIDYL TRANSFERASE"/>
    <property type="match status" value="1"/>
</dbReference>
<dbReference type="InterPro" id="IPR005835">
    <property type="entry name" value="NTP_transferase_dom"/>
</dbReference>
<feature type="region of interest" description="Pyrophosphorylase" evidence="20">
    <location>
        <begin position="1"/>
        <end position="230"/>
    </location>
</feature>
<dbReference type="Pfam" id="PF00132">
    <property type="entry name" value="Hexapep"/>
    <property type="match status" value="2"/>
</dbReference>
<feature type="region of interest" description="Linker" evidence="20">
    <location>
        <begin position="231"/>
        <end position="251"/>
    </location>
</feature>
<evidence type="ECO:0000313" key="23">
    <source>
        <dbReference type="Proteomes" id="UP000622860"/>
    </source>
</evidence>
<evidence type="ECO:0000256" key="17">
    <source>
        <dbReference type="ARBA" id="ARBA00048247"/>
    </source>
</evidence>
<reference evidence="22" key="2">
    <citation type="submission" date="2020-09" db="EMBL/GenBank/DDBJ databases">
        <authorList>
            <person name="Sun Q."/>
            <person name="Zhou Y."/>
        </authorList>
    </citation>
    <scope>NUCLEOTIDE SEQUENCE</scope>
    <source>
        <strain evidence="22">CGMCC 1.12754</strain>
    </source>
</reference>
<accession>A0A917HK98</accession>
<dbReference type="InterPro" id="IPR001451">
    <property type="entry name" value="Hexapep"/>
</dbReference>
<dbReference type="EC" id="2.7.7.23" evidence="20"/>
<dbReference type="CDD" id="cd03353">
    <property type="entry name" value="LbH_GlmU_C"/>
    <property type="match status" value="1"/>
</dbReference>
<protein>
    <recommendedName>
        <fullName evidence="20">Bifunctional protein GlmU</fullName>
    </recommendedName>
    <domain>
        <recommendedName>
            <fullName evidence="20">UDP-N-acetylglucosamine pyrophosphorylase</fullName>
            <ecNumber evidence="20">2.7.7.23</ecNumber>
        </recommendedName>
        <alternativeName>
            <fullName evidence="20">N-acetylglucosamine-1-phosphate uridyltransferase</fullName>
        </alternativeName>
    </domain>
    <domain>
        <recommendedName>
            <fullName evidence="20">Glucosamine-1-phosphate N-acetyltransferase</fullName>
            <ecNumber evidence="20">2.3.1.157</ecNumber>
        </recommendedName>
    </domain>
</protein>
<comment type="caution">
    <text evidence="20">Lacks conserved residue(s) required for the propagation of feature annotation.</text>
</comment>
<evidence type="ECO:0000256" key="2">
    <source>
        <dbReference type="ARBA" id="ARBA00005166"/>
    </source>
</evidence>
<feature type="binding site" evidence="20">
    <location>
        <position position="155"/>
    </location>
    <ligand>
        <name>UDP-N-acetyl-alpha-D-glucosamine</name>
        <dbReference type="ChEBI" id="CHEBI:57705"/>
    </ligand>
</feature>
<feature type="binding site" evidence="20">
    <location>
        <begin position="78"/>
        <end position="79"/>
    </location>
    <ligand>
        <name>UDP-N-acetyl-alpha-D-glucosamine</name>
        <dbReference type="ChEBI" id="CHEBI:57705"/>
    </ligand>
</feature>
<keyword evidence="16 20" id="KW-0961">Cell wall biogenesis/degradation</keyword>
<feature type="binding site" evidence="20">
    <location>
        <position position="440"/>
    </location>
    <ligand>
        <name>acetyl-CoA</name>
        <dbReference type="ChEBI" id="CHEBI:57288"/>
    </ligand>
</feature>
<dbReference type="NCBIfam" id="NF010934">
    <property type="entry name" value="PRK14354.1"/>
    <property type="match status" value="1"/>
</dbReference>
<gene>
    <name evidence="20 22" type="primary">glmU</name>
    <name evidence="22" type="ORF">GCM10011398_29500</name>
</gene>
<name>A0A917HK98_9BACI</name>
<feature type="binding site" evidence="20">
    <location>
        <position position="170"/>
    </location>
    <ligand>
        <name>UDP-N-acetyl-alpha-D-glucosamine</name>
        <dbReference type="ChEBI" id="CHEBI:57705"/>
    </ligand>
</feature>
<dbReference type="CDD" id="cd02540">
    <property type="entry name" value="GT2_GlmU_N_bac"/>
    <property type="match status" value="1"/>
</dbReference>
<feature type="binding site" evidence="20">
    <location>
        <position position="73"/>
    </location>
    <ligand>
        <name>UDP-N-acetyl-alpha-D-glucosamine</name>
        <dbReference type="ChEBI" id="CHEBI:57705"/>
    </ligand>
</feature>
<dbReference type="EMBL" id="BMFR01000014">
    <property type="protein sequence ID" value="GGG82124.1"/>
    <property type="molecule type" value="Genomic_DNA"/>
</dbReference>
<dbReference type="InterPro" id="IPR005882">
    <property type="entry name" value="Bifunctional_GlmU"/>
</dbReference>
<comment type="catalytic activity">
    <reaction evidence="18 20">
        <text>N-acetyl-alpha-D-glucosamine 1-phosphate + UTP + H(+) = UDP-N-acetyl-alpha-D-glucosamine + diphosphate</text>
        <dbReference type="Rhea" id="RHEA:13509"/>
        <dbReference type="ChEBI" id="CHEBI:15378"/>
        <dbReference type="ChEBI" id="CHEBI:33019"/>
        <dbReference type="ChEBI" id="CHEBI:46398"/>
        <dbReference type="ChEBI" id="CHEBI:57705"/>
        <dbReference type="ChEBI" id="CHEBI:57776"/>
        <dbReference type="EC" id="2.7.7.23"/>
    </reaction>
</comment>
<dbReference type="GO" id="GO:0006048">
    <property type="term" value="P:UDP-N-acetylglucosamine biosynthetic process"/>
    <property type="evidence" value="ECO:0007669"/>
    <property type="project" value="InterPro"/>
</dbReference>
<evidence type="ECO:0000256" key="9">
    <source>
        <dbReference type="ARBA" id="ARBA00022723"/>
    </source>
</evidence>
<feature type="binding site" evidence="20">
    <location>
        <position position="228"/>
    </location>
    <ligand>
        <name>UDP-N-acetyl-alpha-D-glucosamine</name>
        <dbReference type="ChEBI" id="CHEBI:57705"/>
    </ligand>
</feature>
<keyword evidence="13 20" id="KW-0573">Peptidoglycan synthesis</keyword>
<evidence type="ECO:0000256" key="20">
    <source>
        <dbReference type="HAMAP-Rule" id="MF_01631"/>
    </source>
</evidence>
<dbReference type="GO" id="GO:0071555">
    <property type="term" value="P:cell wall organization"/>
    <property type="evidence" value="ECO:0007669"/>
    <property type="project" value="UniProtKB-KW"/>
</dbReference>
<dbReference type="InterPro" id="IPR038009">
    <property type="entry name" value="GlmU_C_LbH"/>
</dbReference>
<keyword evidence="9 20" id="KW-0479">Metal-binding</keyword>
<keyword evidence="14 20" id="KW-0511">Multifunctional enzyme</keyword>
<dbReference type="PROSITE" id="PS00101">
    <property type="entry name" value="HEXAPEP_TRANSFERASES"/>
    <property type="match status" value="1"/>
</dbReference>
<proteinExistence type="inferred from homology"/>
<comment type="similarity">
    <text evidence="5 20">In the N-terminal section; belongs to the N-acetylglucosamine-1-phosphate uridyltransferase family.</text>
</comment>
<feature type="binding site" evidence="20">
    <location>
        <position position="333"/>
    </location>
    <ligand>
        <name>UDP-N-acetyl-alpha-D-glucosamine</name>
        <dbReference type="ChEBI" id="CHEBI:57705"/>
    </ligand>
</feature>
<dbReference type="GO" id="GO:0009245">
    <property type="term" value="P:lipid A biosynthetic process"/>
    <property type="evidence" value="ECO:0007669"/>
    <property type="project" value="UniProtKB-UniRule"/>
</dbReference>
<keyword evidence="11 20" id="KW-0460">Magnesium</keyword>
<dbReference type="SUPFAM" id="SSF53448">
    <property type="entry name" value="Nucleotide-diphospho-sugar transferases"/>
    <property type="match status" value="1"/>
</dbReference>
<feature type="binding site" evidence="20">
    <location>
        <position position="423"/>
    </location>
    <ligand>
        <name>acetyl-CoA</name>
        <dbReference type="ChEBI" id="CHEBI:57288"/>
    </ligand>
</feature>
<feature type="binding site" evidence="20">
    <location>
        <position position="140"/>
    </location>
    <ligand>
        <name>UDP-N-acetyl-alpha-D-glucosamine</name>
        <dbReference type="ChEBI" id="CHEBI:57705"/>
    </ligand>
</feature>
<evidence type="ECO:0000313" key="22">
    <source>
        <dbReference type="EMBL" id="GGG82124.1"/>
    </source>
</evidence>
<evidence type="ECO:0000256" key="3">
    <source>
        <dbReference type="ARBA" id="ARBA00005208"/>
    </source>
</evidence>
<reference evidence="22" key="1">
    <citation type="journal article" date="2014" name="Int. J. Syst. Evol. Microbiol.">
        <title>Complete genome sequence of Corynebacterium casei LMG S-19264T (=DSM 44701T), isolated from a smear-ripened cheese.</title>
        <authorList>
            <consortium name="US DOE Joint Genome Institute (JGI-PGF)"/>
            <person name="Walter F."/>
            <person name="Albersmeier A."/>
            <person name="Kalinowski J."/>
            <person name="Ruckert C."/>
        </authorList>
    </citation>
    <scope>NUCLEOTIDE SEQUENCE</scope>
    <source>
        <strain evidence="22">CGMCC 1.12754</strain>
    </source>
</reference>
<dbReference type="GO" id="GO:0000902">
    <property type="term" value="P:cell morphogenesis"/>
    <property type="evidence" value="ECO:0007669"/>
    <property type="project" value="UniProtKB-UniRule"/>
</dbReference>
<dbReference type="InterPro" id="IPR011004">
    <property type="entry name" value="Trimer_LpxA-like_sf"/>
</dbReference>
<feature type="binding site" evidence="20">
    <location>
        <position position="377"/>
    </location>
    <ligand>
        <name>UDP-N-acetyl-alpha-D-glucosamine</name>
        <dbReference type="ChEBI" id="CHEBI:57705"/>
    </ligand>
</feature>
<dbReference type="SUPFAM" id="SSF51161">
    <property type="entry name" value="Trimeric LpxA-like enzymes"/>
    <property type="match status" value="1"/>
</dbReference>
<dbReference type="EC" id="2.3.1.157" evidence="20"/>
<evidence type="ECO:0000256" key="1">
    <source>
        <dbReference type="ARBA" id="ARBA00004496"/>
    </source>
</evidence>
<dbReference type="InterPro" id="IPR050065">
    <property type="entry name" value="GlmU-like"/>
</dbReference>
<comment type="similarity">
    <text evidence="4 20">In the C-terminal section; belongs to the transferase hexapeptide repeat family.</text>
</comment>
<feature type="binding site" evidence="20">
    <location>
        <position position="351"/>
    </location>
    <ligand>
        <name>UDP-N-acetyl-alpha-D-glucosamine</name>
        <dbReference type="ChEBI" id="CHEBI:57705"/>
    </ligand>
</feature>
<evidence type="ECO:0000256" key="8">
    <source>
        <dbReference type="ARBA" id="ARBA00022695"/>
    </source>
</evidence>
<dbReference type="NCBIfam" id="TIGR01173">
    <property type="entry name" value="glmU"/>
    <property type="match status" value="1"/>
</dbReference>
<feature type="active site" description="Proton acceptor" evidence="20">
    <location>
        <position position="363"/>
    </location>
</feature>
<keyword evidence="23" id="KW-1185">Reference proteome</keyword>